<comment type="similarity">
    <text evidence="1">Belongs to the 'GDSL' lipolytic enzyme family.</text>
</comment>
<dbReference type="GO" id="GO:0016788">
    <property type="term" value="F:hydrolase activity, acting on ester bonds"/>
    <property type="evidence" value="ECO:0007669"/>
    <property type="project" value="InterPro"/>
</dbReference>
<dbReference type="PANTHER" id="PTHR14209">
    <property type="entry name" value="ISOAMYL ACETATE-HYDROLYZING ESTERASE 1"/>
    <property type="match status" value="1"/>
</dbReference>
<name>A0A8X8CJP8_POPTO</name>
<dbReference type="CDD" id="cd01838">
    <property type="entry name" value="Isoamyl_acetate_hydrolase_like"/>
    <property type="match status" value="1"/>
</dbReference>
<dbReference type="EMBL" id="JAAWWB010000015">
    <property type="protein sequence ID" value="KAG6765441.1"/>
    <property type="molecule type" value="Genomic_DNA"/>
</dbReference>
<dbReference type="InterPro" id="IPR045136">
    <property type="entry name" value="Iah1-like"/>
</dbReference>
<organism evidence="4 5">
    <name type="scientific">Populus tomentosa</name>
    <name type="common">Chinese white poplar</name>
    <dbReference type="NCBI Taxonomy" id="118781"/>
    <lineage>
        <taxon>Eukaryota</taxon>
        <taxon>Viridiplantae</taxon>
        <taxon>Streptophyta</taxon>
        <taxon>Embryophyta</taxon>
        <taxon>Tracheophyta</taxon>
        <taxon>Spermatophyta</taxon>
        <taxon>Magnoliopsida</taxon>
        <taxon>eudicotyledons</taxon>
        <taxon>Gunneridae</taxon>
        <taxon>Pentapetalae</taxon>
        <taxon>rosids</taxon>
        <taxon>fabids</taxon>
        <taxon>Malpighiales</taxon>
        <taxon>Salicaceae</taxon>
        <taxon>Saliceae</taxon>
        <taxon>Populus</taxon>
    </lineage>
</organism>
<dbReference type="PANTHER" id="PTHR14209:SF9">
    <property type="entry name" value="GDSL ESTERASE_LIPASE CPRD49"/>
    <property type="match status" value="1"/>
</dbReference>
<dbReference type="FunFam" id="3.40.50.1110:FF:000002">
    <property type="entry name" value="isoamyl acetate-hydrolyzing esterase 1 homolog"/>
    <property type="match status" value="1"/>
</dbReference>
<evidence type="ECO:0000256" key="2">
    <source>
        <dbReference type="ARBA" id="ARBA00022801"/>
    </source>
</evidence>
<keyword evidence="3" id="KW-0443">Lipid metabolism</keyword>
<keyword evidence="3" id="KW-0442">Lipid degradation</keyword>
<reference evidence="4" key="1">
    <citation type="journal article" date="2020" name="bioRxiv">
        <title>Hybrid origin of Populus tomentosa Carr. identified through genome sequencing and phylogenomic analysis.</title>
        <authorList>
            <person name="An X."/>
            <person name="Gao K."/>
            <person name="Chen Z."/>
            <person name="Li J."/>
            <person name="Yang X."/>
            <person name="Yang X."/>
            <person name="Zhou J."/>
            <person name="Guo T."/>
            <person name="Zhao T."/>
            <person name="Huang S."/>
            <person name="Miao D."/>
            <person name="Khan W.U."/>
            <person name="Rao P."/>
            <person name="Ye M."/>
            <person name="Lei B."/>
            <person name="Liao W."/>
            <person name="Wang J."/>
            <person name="Ji L."/>
            <person name="Li Y."/>
            <person name="Guo B."/>
            <person name="Mustafa N.S."/>
            <person name="Li S."/>
            <person name="Yun Q."/>
            <person name="Keller S.R."/>
            <person name="Mao J."/>
            <person name="Zhang R."/>
            <person name="Strauss S.H."/>
        </authorList>
    </citation>
    <scope>NUCLEOTIDE SEQUENCE</scope>
    <source>
        <strain evidence="4">GM15</strain>
        <tissue evidence="4">Leaf</tissue>
    </source>
</reference>
<evidence type="ECO:0000313" key="5">
    <source>
        <dbReference type="Proteomes" id="UP000886885"/>
    </source>
</evidence>
<dbReference type="InterPro" id="IPR001087">
    <property type="entry name" value="GDSL"/>
</dbReference>
<dbReference type="GO" id="GO:0016042">
    <property type="term" value="P:lipid catabolic process"/>
    <property type="evidence" value="ECO:0007669"/>
    <property type="project" value="UniProtKB-KW"/>
</dbReference>
<sequence length="331" mass="37011">MVGPSRPQFVLFGSSIVQLCFSHGGWGSILSDIYSRKADILLRGYYGWNSRRAVQVLDQVFPKDAPVQPALVIVYFGGNDSMGPHSSGLGPHVPLDEYMENMRKIAVHLKIFENQSLSDTTRIIFMSCPPVDETRVSSSTSGIFSEVVRTNELCQIYSNSCIKLCQELGVKVVDLFSAFQKRDGWTTACFTLKGVTVMVFLGGFGGHSDRSDPNPNTSYAQPRICSMDSSNLNFTLLKLEKTSWFWNLDARCALVLDIGVRDGIHLSAEGSKIVVEEILKVLKEAEWVPSLHWKSMPTEFSEDSPYDLVAADGKQTLNPSEWTFHREVHWD</sequence>
<gene>
    <name evidence="4" type="ORF">POTOM_029483</name>
</gene>
<evidence type="ECO:0000256" key="3">
    <source>
        <dbReference type="ARBA" id="ARBA00022963"/>
    </source>
</evidence>
<dbReference type="Proteomes" id="UP000886885">
    <property type="component" value="Chromosome 8A"/>
</dbReference>
<evidence type="ECO:0000256" key="1">
    <source>
        <dbReference type="ARBA" id="ARBA00008668"/>
    </source>
</evidence>
<evidence type="ECO:0008006" key="6">
    <source>
        <dbReference type="Google" id="ProtNLM"/>
    </source>
</evidence>
<keyword evidence="5" id="KW-1185">Reference proteome</keyword>
<accession>A0A8X8CJP8</accession>
<keyword evidence="2" id="KW-0378">Hydrolase</keyword>
<proteinExistence type="inferred from homology"/>
<dbReference type="Pfam" id="PF00657">
    <property type="entry name" value="Lipase_GDSL"/>
    <property type="match status" value="1"/>
</dbReference>
<dbReference type="AlphaFoldDB" id="A0A8X8CJP8"/>
<dbReference type="OrthoDB" id="671439at2759"/>
<protein>
    <recommendedName>
        <fullName evidence="6">SGNH hydrolase-type esterase domain-containing protein</fullName>
    </recommendedName>
</protein>
<comment type="caution">
    <text evidence="4">The sequence shown here is derived from an EMBL/GenBank/DDBJ whole genome shotgun (WGS) entry which is preliminary data.</text>
</comment>
<evidence type="ECO:0000313" key="4">
    <source>
        <dbReference type="EMBL" id="KAG6765441.1"/>
    </source>
</evidence>